<keyword evidence="4 9" id="KW-0106">Calcium</keyword>
<keyword evidence="2 11" id="KW-0812">Transmembrane</keyword>
<feature type="domain" description="Cadherin" evidence="12">
    <location>
        <begin position="2937"/>
        <end position="3088"/>
    </location>
</feature>
<feature type="domain" description="Cadherin" evidence="12">
    <location>
        <begin position="2416"/>
        <end position="2524"/>
    </location>
</feature>
<feature type="region of interest" description="Disordered" evidence="10">
    <location>
        <begin position="3405"/>
        <end position="3435"/>
    </location>
</feature>
<evidence type="ECO:0000256" key="3">
    <source>
        <dbReference type="ARBA" id="ARBA00022737"/>
    </source>
</evidence>
<feature type="domain" description="Cadherin" evidence="12">
    <location>
        <begin position="2838"/>
        <end position="2927"/>
    </location>
</feature>
<feature type="domain" description="Cadherin" evidence="12">
    <location>
        <begin position="15"/>
        <end position="115"/>
    </location>
</feature>
<dbReference type="PROSITE" id="PS00232">
    <property type="entry name" value="CADHERIN_1"/>
    <property type="match status" value="9"/>
</dbReference>
<keyword evidence="7 11" id="KW-0472">Membrane</keyword>
<dbReference type="EMBL" id="NJHN03000009">
    <property type="protein sequence ID" value="KAH9426505.1"/>
    <property type="molecule type" value="Genomic_DNA"/>
</dbReference>
<feature type="domain" description="Cadherin" evidence="12">
    <location>
        <begin position="569"/>
        <end position="669"/>
    </location>
</feature>
<evidence type="ECO:0000256" key="10">
    <source>
        <dbReference type="SAM" id="MobiDB-lite"/>
    </source>
</evidence>
<organism evidence="13 14">
    <name type="scientific">Dermatophagoides pteronyssinus</name>
    <name type="common">European house dust mite</name>
    <dbReference type="NCBI Taxonomy" id="6956"/>
    <lineage>
        <taxon>Eukaryota</taxon>
        <taxon>Metazoa</taxon>
        <taxon>Ecdysozoa</taxon>
        <taxon>Arthropoda</taxon>
        <taxon>Chelicerata</taxon>
        <taxon>Arachnida</taxon>
        <taxon>Acari</taxon>
        <taxon>Acariformes</taxon>
        <taxon>Sarcoptiformes</taxon>
        <taxon>Astigmata</taxon>
        <taxon>Psoroptidia</taxon>
        <taxon>Analgoidea</taxon>
        <taxon>Pyroglyphidae</taxon>
        <taxon>Dermatophagoidinae</taxon>
        <taxon>Dermatophagoides</taxon>
    </lineage>
</organism>
<feature type="domain" description="Cadherin" evidence="12">
    <location>
        <begin position="2212"/>
        <end position="2313"/>
    </location>
</feature>
<feature type="domain" description="Cadherin" evidence="12">
    <location>
        <begin position="1997"/>
        <end position="2099"/>
    </location>
</feature>
<evidence type="ECO:0000313" key="13">
    <source>
        <dbReference type="EMBL" id="KAH9426505.1"/>
    </source>
</evidence>
<feature type="domain" description="Cadherin" evidence="12">
    <location>
        <begin position="1452"/>
        <end position="1555"/>
    </location>
</feature>
<evidence type="ECO:0000256" key="4">
    <source>
        <dbReference type="ARBA" id="ARBA00022837"/>
    </source>
</evidence>
<dbReference type="InterPro" id="IPR020894">
    <property type="entry name" value="Cadherin_CS"/>
</dbReference>
<feature type="domain" description="Cadherin" evidence="12">
    <location>
        <begin position="2100"/>
        <end position="2211"/>
    </location>
</feature>
<feature type="domain" description="Cadherin" evidence="12">
    <location>
        <begin position="1251"/>
        <end position="1350"/>
    </location>
</feature>
<keyword evidence="3" id="KW-0677">Repeat</keyword>
<protein>
    <recommendedName>
        <fullName evidence="12">Cadherin domain-containing protein</fullName>
    </recommendedName>
</protein>
<comment type="subcellular location">
    <subcellularLocation>
        <location evidence="1">Membrane</location>
    </subcellularLocation>
</comment>
<dbReference type="SUPFAM" id="SSF49313">
    <property type="entry name" value="Cadherin-like"/>
    <property type="match status" value="28"/>
</dbReference>
<evidence type="ECO:0000313" key="14">
    <source>
        <dbReference type="Proteomes" id="UP000887458"/>
    </source>
</evidence>
<evidence type="ECO:0000256" key="2">
    <source>
        <dbReference type="ARBA" id="ARBA00022692"/>
    </source>
</evidence>
<feature type="domain" description="Cadherin" evidence="12">
    <location>
        <begin position="1351"/>
        <end position="1451"/>
    </location>
</feature>
<reference evidence="13 14" key="1">
    <citation type="journal article" date="2018" name="J. Allergy Clin. Immunol.">
        <title>High-quality assembly of Dermatophagoides pteronyssinus genome and transcriptome reveals a wide range of novel allergens.</title>
        <authorList>
            <person name="Liu X.Y."/>
            <person name="Yang K.Y."/>
            <person name="Wang M.Q."/>
            <person name="Kwok J.S."/>
            <person name="Zeng X."/>
            <person name="Yang Z."/>
            <person name="Xiao X.J."/>
            <person name="Lau C.P."/>
            <person name="Li Y."/>
            <person name="Huang Z.M."/>
            <person name="Ba J.G."/>
            <person name="Yim A.K."/>
            <person name="Ouyang C.Y."/>
            <person name="Ngai S.M."/>
            <person name="Chan T.F."/>
            <person name="Leung E.L."/>
            <person name="Liu L."/>
            <person name="Liu Z.G."/>
            <person name="Tsui S.K."/>
        </authorList>
    </citation>
    <scope>NUCLEOTIDE SEQUENCE [LARGE SCALE GENOMIC DNA]</scope>
    <source>
        <strain evidence="13">Derp</strain>
    </source>
</reference>
<feature type="domain" description="Cadherin" evidence="12">
    <location>
        <begin position="670"/>
        <end position="774"/>
    </location>
</feature>
<evidence type="ECO:0000259" key="12">
    <source>
        <dbReference type="PROSITE" id="PS50268"/>
    </source>
</evidence>
<keyword evidence="8" id="KW-0325">Glycoprotein</keyword>
<feature type="domain" description="Cadherin" evidence="12">
    <location>
        <begin position="1125"/>
        <end position="1224"/>
    </location>
</feature>
<evidence type="ECO:0000256" key="5">
    <source>
        <dbReference type="ARBA" id="ARBA00022889"/>
    </source>
</evidence>
<dbReference type="SMART" id="SM00112">
    <property type="entry name" value="CA"/>
    <property type="match status" value="29"/>
</dbReference>
<feature type="domain" description="Cadherin" evidence="12">
    <location>
        <begin position="2734"/>
        <end position="2837"/>
    </location>
</feature>
<dbReference type="Gene3D" id="2.60.40.60">
    <property type="entry name" value="Cadherins"/>
    <property type="match status" value="29"/>
</dbReference>
<sequence>CRFYPLGENRRFERVAENLPVGNEVFKVEVYPRNEFRLEAVDNSLSDINYFKYEILDDKNVAIKLAHSLEELVDRKDPQSVLKFKLTCKGASGTEEAFLPVTVYVQDVNDHTPEFQNVPYSLDVDELTPVGLTVFRGIHAIDRDKPNTANSDITYSIVGGNENNSFILSDPIEGTLVINKALDYDNGIREFKIQIQASDHGTPESLSSVTTMTIRVKDADDQNPIFTKDIYRASVSETTKLTGLRIREKVAVDPPIHAFDLDSGINARLRYSIVLGNEGGFFEMHDQTGELFLVREIDLESLSSSMLTLQIQASQVDNPLRQATSRVDVFIIDVNDNSPIFENVIYNVTVMENLPTGFTIVQVSAFDADKGENAEFRYVLKDPIQAFQIDPYTGWISVKDPNKLDRELNDKIILKVMAIEKKPNVDPDYKEPNSCVVEITLLDSNDNNPQFFPSNVYTFSVLETASPGTLIGSIYASDRDINENGRIIYYKQNDSLSQNSPFDVYPQNGSIYVTDRFSSMNSKSPTPIGQFTFFVVASDMAKMIHERRTAVAIIRVNITDINNSVPEFIGAPFEAYVGESLPEGAYVTQIIAQDADQVDTMLEYSIVAGNDEKQFIIDSKTGKIYTSAVLDYETKQSFDLLVQVSDGINTAVAPLLVNLVDINDNSPQFTHDLYNFTVVEELGSNVTVGTVMAIDRDSGKNSEIHYSIIGDHANDLFFIEQKNGMIRTRTKLDRETESRIEFLVIAYDGGTPQLSGSTKIIVQIEDINDNAPYFEQNQYEIEVAEEIDPPVEIFRIQALDRDTGDNAVVKYLILAGNEDNIFNINTDNGLITTSDRLNFERKQQYKLFIAARNLRPFQGPNSADIVNPSVEVLINVKDINDEIVEFDQQLYHYKIPENLPRGKLIGSVSATNPKRTTDELDIVYWIEFPEQRNDNGGGGGENQENPNGINGLSKFNINSKTGEIIVIDSIDFDPPANEKIFEFKINARDMSSINLFNSSVPVIIEITDVNDNSPKFNEDRYGLELPESLPPGTSLPPFYQLTDNDSGRNGKISYYKIEGNELDVSYFFINHTTGMIILNKPLDYEQRNQLEFDLIVADGGDEPRWSSAKVNIYVANINEFSPKFIGLPYEFHVQEKAVEGTNVGQVKAIDDDGNNVYYSIHDEDYQYFSIESDSGRIYVRKPLDGKTQYQFIVRATDDGLPQNFSLGVQIVVRVQESNDYPPVFTSNNYFGSVFEFNTINDDDNGDDEHKVKQNRQETKPIIQVKAMDKDLQNNTITYSIVGGNDQNLFRIDEQNGQISINQGKWSLIDYDKQKQYSLLVQAKDSHQTPLVGLTIVTIDVKDINNHPPIFNKPSYTVTINENKPAGYCFLKIEANSGDSVDNVSYFLSNGNRDSQSFQINKSTGDLCTRKLLDREQQDRYEFFVIANDGKFETTVPISIEVLDENDNQPLFEQQKYVVSIPYDSHPGQTVIQVHANDPDMANNGEVTYWIKNTHGMFEIDSKTGLVRLVSNFPNNKQNFTFEMEVFAQDHGITPNIGKAILVVRSSNTHNHPPKFEKFFYSVEVEENLSGIAIVTVKAQDPDQGKAGKINYRIVKSTNPSAFRIDRESGQIMLIAPLDYEQARYHEINIEARDEAKDSQFIMTVVQIKVIDQNDHKPEILSIPKVIRIPQSVSPNEEIIYTVQAIDLDSDEQGNNVLHFSIEPPNPLFQINPHNGQIFARQKLMPHHDLFKIIVRDQAKKNPLSSSIDLQIEVYNDHVEETMPLFTSTQYSIQLENIVEPGRTVLMPKAKIPSGGQIWYNISSSSSSNLIKKFTIDHDTGRIFSTQRIEYINPRESTYHFIVLAHNKLDMKRYSEASVVIRLSEMNTKCPKFPFSEYYASIEENSPVDMIVINDLMLIDMNKYSGQNILYQITEDNSNDNFYIDTVGTGTGGNSGENNDIPRNVTLKIKRSIDRDRMAKFLQGIYTLSISASNAKCTANIRVKILIEDVNDNSPIFSQSEYLVELKENTPVGHVITTLNAKDNDESDDGKLKYFIVAGNNDRLFHMETKTGVISVNESPDREKSPAHVLKIVAIDSANNTGWTSVHIIILDENDWTPTFLNETFMLNVTEGPTSIGTRLRLPVVDYDDGINRQMEVYIVDGNSNGEFRLDVDEGGPLLTVVSELDREKYNVPEAALHLVFIAAKDKGQPPRIGKTMVAVIIQDINDSPPKFEKEVYYHFISEDSAVGMILTELHATDADSAAQTNLVYSFSKNTGSVPFAINPVNGIVNVSRQLDVSESQQYSITVEVFDGIWKSSTLLNIIVNEAEERDPRFEQAYYRFEIRENLKNYFVGKVDLKPRKHRVKSSIRYTIINSEMRSIFNITSDGEIYTRIGLDREKRNKYVFTVKIEEKHPTTKVSVSEVIIDVLDENDQVPTFPHSYTGTIKENSKPGTTVNIVPIIKAIDNDIGNNSMIEYSLSGDGAEMFSIMNSGSVIFTPLDTKQILDREIRSSYKFKVIAQDMGGLSSATDLLIQVEDENDNAPQFQHGPLFVLLPEIAKPGSKVVEVRATDIDEGQNSRIQYYITGGGNGDIRIDRITGEIFVVGSLKPGTIYFMNVSAVDGGGLSARTTVNVTIIDQVNNHKPTFDHSSYTFNIVENNYTNDKMKLGVLRARDEDIGRNGLVEYLISSNVASDFPFSIDVHTGELFAQGFIDREQKEIYTFEVTALDYGEPPSNSTVEVKITILDKNDEKPRFYTDPYLAHVPENLDPGHKVTQIAAFDPDLGENGQVFYKLGAGHDNKFYIDGKDGTVWTLSTLDFEEKNFYNITVIAYDKGTPSLSSTAKLWVTVADTPDSVPDFSKAVYTVEVAENAKPGDIVYKLDAGDGPFKYYLLNSDEIDTFSVDKNSGKIKLVKPLDSNYRNHYRLIVKSEDSDGEPPKSDTAEVNIIVGTGQGVRLFPQRLYEVQVKENQLTPILLIDLNSTDEIARKSPHYRIVGSDYRGTFKIEHENGRLLLMKSLDREKKDVYHLKIKAENVIHHRRVGRDISTTIIDQNQQQQQQPLQQQQQHHYHHQALYQHLTTTENQNNHLAYDEALVVIHVMDENDNSPIFDNNDRPIVAAIPLEASFGFKVVKVNAKDADVGINSAIRYELLSRGDDSHTKFYIDPLNGDIRSMVTFNLDGGKMYGFDVKATDCEGSENGNSATTTVFIHVLPETKMILFVADREPIMIEKKYPDIIEYLSNTTDFDVKLAKLGPHLEGDIQETHSTDVFLYAVNKNNNEIVDTETLLDVFRKNSQQIVENLRSFRIRRIQGVTVQEKISQMGATEIAIIALSSVIFLGTVLAIALLCSSCKERKIRQRQTTWEQQNLYNIKNPLMAGPKSIYGSRGIPVGNISNYSCEGFGNGDYMESMNSFKRNGSILDGRSAHTEISAKSRQISPPDGASALMNPPHSPPYSERYSSAAAAVVAAAAAANAKAHDPNNDWYVSGGGD</sequence>
<feature type="domain" description="Cadherin" evidence="12">
    <location>
        <begin position="342"/>
        <end position="451"/>
    </location>
</feature>
<evidence type="ECO:0000256" key="8">
    <source>
        <dbReference type="ARBA" id="ARBA00023180"/>
    </source>
</evidence>
<dbReference type="InterPro" id="IPR015919">
    <property type="entry name" value="Cadherin-like_sf"/>
</dbReference>
<feature type="domain" description="Cadherin" evidence="12">
    <location>
        <begin position="2314"/>
        <end position="2416"/>
    </location>
</feature>
<dbReference type="PRINTS" id="PR00205">
    <property type="entry name" value="CADHERIN"/>
</dbReference>
<feature type="domain" description="Cadherin" evidence="12">
    <location>
        <begin position="453"/>
        <end position="568"/>
    </location>
</feature>
<keyword evidence="5" id="KW-0130">Cell adhesion</keyword>
<dbReference type="PANTHER" id="PTHR24026:SF136">
    <property type="entry name" value="PROTOCADHERIN-23"/>
    <property type="match status" value="1"/>
</dbReference>
<feature type="domain" description="Cadherin" evidence="12">
    <location>
        <begin position="2525"/>
        <end position="2625"/>
    </location>
</feature>
<evidence type="ECO:0000256" key="11">
    <source>
        <dbReference type="SAM" id="Phobius"/>
    </source>
</evidence>
<feature type="transmembrane region" description="Helical" evidence="11">
    <location>
        <begin position="3305"/>
        <end position="3327"/>
    </location>
</feature>
<feature type="domain" description="Cadherin" evidence="12">
    <location>
        <begin position="1017"/>
        <end position="1124"/>
    </location>
</feature>
<feature type="domain" description="Cadherin" evidence="12">
    <location>
        <begin position="1660"/>
        <end position="1765"/>
    </location>
</feature>
<dbReference type="Pfam" id="PF00028">
    <property type="entry name" value="Cadherin"/>
    <property type="match status" value="24"/>
</dbReference>
<dbReference type="PROSITE" id="PS50268">
    <property type="entry name" value="CADHERIN_2"/>
    <property type="match status" value="29"/>
</dbReference>
<feature type="domain" description="Cadherin" evidence="12">
    <location>
        <begin position="2626"/>
        <end position="2733"/>
    </location>
</feature>
<dbReference type="CDD" id="cd11304">
    <property type="entry name" value="Cadherin_repeat"/>
    <property type="match status" value="29"/>
</dbReference>
<name>A0ABQ8JVR7_DERPT</name>
<dbReference type="PANTHER" id="PTHR24026">
    <property type="entry name" value="FAT ATYPICAL CADHERIN-RELATED"/>
    <property type="match status" value="1"/>
</dbReference>
<dbReference type="InterPro" id="IPR002126">
    <property type="entry name" value="Cadherin-like_dom"/>
</dbReference>
<proteinExistence type="predicted"/>
<evidence type="ECO:0000256" key="7">
    <source>
        <dbReference type="ARBA" id="ARBA00023136"/>
    </source>
</evidence>
<evidence type="ECO:0000256" key="1">
    <source>
        <dbReference type="ARBA" id="ARBA00004370"/>
    </source>
</evidence>
<keyword evidence="6 11" id="KW-1133">Transmembrane helix</keyword>
<feature type="region of interest" description="Disordered" evidence="10">
    <location>
        <begin position="932"/>
        <end position="951"/>
    </location>
</feature>
<comment type="caution">
    <text evidence="13">The sequence shown here is derived from an EMBL/GenBank/DDBJ whole genome shotgun (WGS) entry which is preliminary data.</text>
</comment>
<keyword evidence="14" id="KW-1185">Reference proteome</keyword>
<feature type="domain" description="Cadherin" evidence="12">
    <location>
        <begin position="1556"/>
        <end position="1659"/>
    </location>
</feature>
<feature type="domain" description="Cadherin" evidence="12">
    <location>
        <begin position="116"/>
        <end position="226"/>
    </location>
</feature>
<reference evidence="13 14" key="2">
    <citation type="journal article" date="2022" name="Mol. Biol. Evol.">
        <title>Comparative Genomics Reveals Insights into the Divergent Evolution of Astigmatic Mites and Household Pest Adaptations.</title>
        <authorList>
            <person name="Xiong Q."/>
            <person name="Wan A.T."/>
            <person name="Liu X."/>
            <person name="Fung C.S."/>
            <person name="Xiao X."/>
            <person name="Malainual N."/>
            <person name="Hou J."/>
            <person name="Wang L."/>
            <person name="Wang M."/>
            <person name="Yang K.Y."/>
            <person name="Cui Y."/>
            <person name="Leung E.L."/>
            <person name="Nong W."/>
            <person name="Shin S.K."/>
            <person name="Au S.W."/>
            <person name="Jeong K.Y."/>
            <person name="Chew F.T."/>
            <person name="Hui J.H."/>
            <person name="Leung T.F."/>
            <person name="Tungtrongchitr A."/>
            <person name="Zhong N."/>
            <person name="Liu Z."/>
            <person name="Tsui S.K."/>
        </authorList>
    </citation>
    <scope>NUCLEOTIDE SEQUENCE [LARGE SCALE GENOMIC DNA]</scope>
    <source>
        <strain evidence="13">Derp</strain>
    </source>
</reference>
<evidence type="ECO:0000256" key="9">
    <source>
        <dbReference type="PROSITE-ProRule" id="PRU00043"/>
    </source>
</evidence>
<feature type="domain" description="Cadherin" evidence="12">
    <location>
        <begin position="1873"/>
        <end position="1996"/>
    </location>
</feature>
<accession>A0ABQ8JVR7</accession>
<feature type="domain" description="Cadherin" evidence="12">
    <location>
        <begin position="775"/>
        <end position="886"/>
    </location>
</feature>
<dbReference type="Proteomes" id="UP000887458">
    <property type="component" value="Unassembled WGS sequence"/>
</dbReference>
<gene>
    <name evidence="13" type="ORF">DERP_013687</name>
</gene>
<feature type="domain" description="Cadherin" evidence="12">
    <location>
        <begin position="227"/>
        <end position="341"/>
    </location>
</feature>
<feature type="domain" description="Cadherin" evidence="12">
    <location>
        <begin position="3091"/>
        <end position="3206"/>
    </location>
</feature>
<feature type="compositionally biased region" description="Low complexity" evidence="10">
    <location>
        <begin position="942"/>
        <end position="951"/>
    </location>
</feature>
<feature type="non-terminal residue" evidence="13">
    <location>
        <position position="1"/>
    </location>
</feature>
<evidence type="ECO:0000256" key="6">
    <source>
        <dbReference type="ARBA" id="ARBA00022989"/>
    </source>
</evidence>
<feature type="domain" description="Cadherin" evidence="12">
    <location>
        <begin position="1766"/>
        <end position="1872"/>
    </location>
</feature>
<feature type="domain" description="Cadherin" evidence="12">
    <location>
        <begin position="887"/>
        <end position="1016"/>
    </location>
</feature>